<dbReference type="Pfam" id="PF01012">
    <property type="entry name" value="ETF"/>
    <property type="match status" value="2"/>
</dbReference>
<dbReference type="InterPro" id="IPR033948">
    <property type="entry name" value="ETF_beta_N"/>
</dbReference>
<dbReference type="InterPro" id="IPR014730">
    <property type="entry name" value="ETF_a/b_N"/>
</dbReference>
<dbReference type="Gene3D" id="3.40.50.1220">
    <property type="entry name" value="TPP-binding domain"/>
    <property type="match status" value="1"/>
</dbReference>
<evidence type="ECO:0000256" key="1">
    <source>
        <dbReference type="ARBA" id="ARBA00007557"/>
    </source>
</evidence>
<evidence type="ECO:0000256" key="4">
    <source>
        <dbReference type="ARBA" id="ARBA00022982"/>
    </source>
</evidence>
<proteinExistence type="inferred from homology"/>
<keyword evidence="8" id="KW-1185">Reference proteome</keyword>
<comment type="caution">
    <text evidence="7">The sequence shown here is derived from an EMBL/GenBank/DDBJ whole genome shotgun (WGS) entry which is preliminary data.</text>
</comment>
<dbReference type="SUPFAM" id="SSF52402">
    <property type="entry name" value="Adenine nucleotide alpha hydrolases-like"/>
    <property type="match status" value="2"/>
</dbReference>
<dbReference type="InterPro" id="IPR012255">
    <property type="entry name" value="ETF_b"/>
</dbReference>
<dbReference type="InterPro" id="IPR029035">
    <property type="entry name" value="DHS-like_NAD/FAD-binding_dom"/>
</dbReference>
<evidence type="ECO:0000256" key="5">
    <source>
        <dbReference type="ARBA" id="ARBA00042002"/>
    </source>
</evidence>
<feature type="domain" description="Electron transfer flavoprotein alpha/beta-subunit N-terminal" evidence="6">
    <location>
        <begin position="24"/>
        <end position="212"/>
    </location>
</feature>
<dbReference type="EMBL" id="BMYO01000001">
    <property type="protein sequence ID" value="GHD57373.1"/>
    <property type="molecule type" value="Genomic_DNA"/>
</dbReference>
<protein>
    <recommendedName>
        <fullName evidence="2">Electron transfer flavoprotein subunit beta</fullName>
    </recommendedName>
    <alternativeName>
        <fullName evidence="5">Electron transfer flavoprotein small subunit</fullName>
    </alternativeName>
</protein>
<dbReference type="InterPro" id="IPR014729">
    <property type="entry name" value="Rossmann-like_a/b/a_fold"/>
</dbReference>
<dbReference type="Proteomes" id="UP000604737">
    <property type="component" value="Unassembled WGS sequence"/>
</dbReference>
<evidence type="ECO:0000313" key="7">
    <source>
        <dbReference type="EMBL" id="GHD57373.1"/>
    </source>
</evidence>
<sequence length="572" mass="59876">MFKVLVPVKRVADHAIRVSPRSDGLDVDLANVRMAMNPFDAIALEEAVRLREAGHAGEIVAVSIGPAEVEETLRQALALGADRALHIDVPLAPEPLQVARLLATLARSEQVDLLLLGKQAIDDDANQVAQMCAGLLGWPQACFASAIRAGHPDWQVEREIDGGIETVEFALPAVISADLRLNTPRYVKLPALMAAKRKTIEQLAPATLGISIIPQCRRLAVAHPPARPAGIRVTSADECVAALVARGGLGRANTALGTRPAPFDSSSRALVVTHGVPVAEIPGLISAAVRLAADIDVLADPATDDAVLQGATQRLHCEAVPTDVVALASWIAALARDYRYVIGAADSTGKDWLPRAAALDGAQPFSDVIELVSGDTVRRAIHAGDLIETVQSGQPRQWMTVRAAAFPPVAGDLPVRRAVSPPASVATPLLRVLGRQAQGGLALKDARALVAGGRALASADRFRLVLQPLAERLGGALAASRAAVDAGYAPNSLQVGQTGQIVSPELYVAAGISGAAQHLAGMRDSKLIVAINTDPDAPMMRLADIAWEADLFEAVPALCGALDAYCRRSTGL</sequence>
<keyword evidence="4" id="KW-0249">Electron transport</keyword>
<gene>
    <name evidence="7" type="ORF">GCM10007350_05960</name>
</gene>
<organism evidence="7 8">
    <name type="scientific">Jeongeupia chitinilytica</name>
    <dbReference type="NCBI Taxonomy" id="1041641"/>
    <lineage>
        <taxon>Bacteria</taxon>
        <taxon>Pseudomonadati</taxon>
        <taxon>Pseudomonadota</taxon>
        <taxon>Betaproteobacteria</taxon>
        <taxon>Neisseriales</taxon>
        <taxon>Chitinibacteraceae</taxon>
        <taxon>Jeongeupia</taxon>
    </lineage>
</organism>
<evidence type="ECO:0000256" key="3">
    <source>
        <dbReference type="ARBA" id="ARBA00022448"/>
    </source>
</evidence>
<dbReference type="InterPro" id="IPR000049">
    <property type="entry name" value="ET-Flavoprotein_bsu_CS"/>
</dbReference>
<dbReference type="PANTHER" id="PTHR21294:SF8">
    <property type="entry name" value="ELECTRON TRANSFER FLAVOPROTEIN SUBUNIT BETA"/>
    <property type="match status" value="1"/>
</dbReference>
<keyword evidence="3" id="KW-0813">Transport</keyword>
<evidence type="ECO:0000256" key="2">
    <source>
        <dbReference type="ARBA" id="ARBA00016797"/>
    </source>
</evidence>
<accession>A0ABQ3GXG1</accession>
<dbReference type="PROSITE" id="PS01065">
    <property type="entry name" value="ETF_BETA"/>
    <property type="match status" value="1"/>
</dbReference>
<comment type="similarity">
    <text evidence="1">Belongs to the ETF beta-subunit/FixA family.</text>
</comment>
<dbReference type="SUPFAM" id="SSF52467">
    <property type="entry name" value="DHS-like NAD/FAD-binding domain"/>
    <property type="match status" value="1"/>
</dbReference>
<evidence type="ECO:0000259" key="6">
    <source>
        <dbReference type="SMART" id="SM00893"/>
    </source>
</evidence>
<dbReference type="CDD" id="cd01714">
    <property type="entry name" value="ETF_beta"/>
    <property type="match status" value="1"/>
</dbReference>
<dbReference type="Gene3D" id="3.40.50.620">
    <property type="entry name" value="HUPs"/>
    <property type="match status" value="2"/>
</dbReference>
<dbReference type="Pfam" id="PF00766">
    <property type="entry name" value="ETF_alpha"/>
    <property type="match status" value="1"/>
</dbReference>
<dbReference type="PANTHER" id="PTHR21294">
    <property type="entry name" value="ELECTRON TRANSFER FLAVOPROTEIN BETA-SUBUNIT"/>
    <property type="match status" value="1"/>
</dbReference>
<name>A0ABQ3GXG1_9NEIS</name>
<dbReference type="InterPro" id="IPR014731">
    <property type="entry name" value="ETF_asu_C"/>
</dbReference>
<evidence type="ECO:0000313" key="8">
    <source>
        <dbReference type="Proteomes" id="UP000604737"/>
    </source>
</evidence>
<reference evidence="8" key="1">
    <citation type="journal article" date="2019" name="Int. J. Syst. Evol. Microbiol.">
        <title>The Global Catalogue of Microorganisms (GCM) 10K type strain sequencing project: providing services to taxonomists for standard genome sequencing and annotation.</title>
        <authorList>
            <consortium name="The Broad Institute Genomics Platform"/>
            <consortium name="The Broad Institute Genome Sequencing Center for Infectious Disease"/>
            <person name="Wu L."/>
            <person name="Ma J."/>
        </authorList>
    </citation>
    <scope>NUCLEOTIDE SEQUENCE [LARGE SCALE GENOMIC DNA]</scope>
    <source>
        <strain evidence="8">KCTC 23701</strain>
    </source>
</reference>
<dbReference type="SMART" id="SM00893">
    <property type="entry name" value="ETF"/>
    <property type="match status" value="1"/>
</dbReference>